<dbReference type="Proteomes" id="UP000466345">
    <property type="component" value="Unassembled WGS sequence"/>
</dbReference>
<proteinExistence type="predicted"/>
<gene>
    <name evidence="1" type="ORF">SRB5_27260</name>
</gene>
<protein>
    <recommendedName>
        <fullName evidence="3">Tetratricopeptide repeat protein</fullName>
    </recommendedName>
</protein>
<dbReference type="Gene3D" id="1.25.40.10">
    <property type="entry name" value="Tetratricopeptide repeat domain"/>
    <property type="match status" value="2"/>
</dbReference>
<dbReference type="InterPro" id="IPR019734">
    <property type="entry name" value="TPR_rpt"/>
</dbReference>
<organism evidence="1 2">
    <name type="scientific">Streptomyces smaragdinus</name>
    <dbReference type="NCBI Taxonomy" id="2585196"/>
    <lineage>
        <taxon>Bacteria</taxon>
        <taxon>Bacillati</taxon>
        <taxon>Actinomycetota</taxon>
        <taxon>Actinomycetes</taxon>
        <taxon>Kitasatosporales</taxon>
        <taxon>Streptomycetaceae</taxon>
        <taxon>Streptomyces</taxon>
    </lineage>
</organism>
<comment type="caution">
    <text evidence="1">The sequence shown here is derived from an EMBL/GenBank/DDBJ whole genome shotgun (WGS) entry which is preliminary data.</text>
</comment>
<dbReference type="EMBL" id="WEGJ01000007">
    <property type="protein sequence ID" value="MQY12590.1"/>
    <property type="molecule type" value="Genomic_DNA"/>
</dbReference>
<dbReference type="OrthoDB" id="5184246at2"/>
<evidence type="ECO:0000313" key="1">
    <source>
        <dbReference type="EMBL" id="MQY12590.1"/>
    </source>
</evidence>
<dbReference type="InterPro" id="IPR011990">
    <property type="entry name" value="TPR-like_helical_dom_sf"/>
</dbReference>
<evidence type="ECO:0008006" key="3">
    <source>
        <dbReference type="Google" id="ProtNLM"/>
    </source>
</evidence>
<dbReference type="AlphaFoldDB" id="A0A7K0CGI4"/>
<sequence>MAHGPVLDDDARRLLAAGREQLAHGDGAALETFQRLCRLIPRDWQGWYWSGCAAARLGDHAAAEGHFTEALQRDPAQGRAYVQRAYARLRLGRTGPARGDLLSAARHRGLDDDARWVSALLQLRAGEWAGAELAFKQLLARAGDRSGLALSLIAHAQERRGLPHAALASYEGIAEHTDGSLHRHALLAHRLERYDVSAALWRELAGRRADLPAVRRLAADAGRAAAVRAARDKDFTSALTILTGVEALYPEGELDAEFAELRLHAAWQAMASGAADGTERARELLRAACLDRPDDPRPLHYLGVLESLEGERRQAALLWRRVLRLDPGHRRARFALALERARDGDTDGATEELDGLRDAGDDRPALALAALHIRAGRWQQTALLLDPLPPGPLRDSLAAEAGYRSGELTAAVGSPHWRAAALCRAGHHRTAVKVLRHAGPAPDVRTGRELARLLRGAALTHAAAGRWGPAAELLDRDRAEGPLDALVLLLGGRRRHAVDLLIDAARRSPGDHRPAHALAVAALSTPGMWRQCIAAWTSVLYREDFRAAVRSRAEERYGEPVPEEAVDGLAGRMRQLLEDRLPAEGELRLLLRCETDAAQALRDAGGLPLPGGVALVCGPLWVAEMGLQRQFGSYAAALAAGAETDRLRIGFSLLGPAQAQLRAGRAKAALDALEALRCPECRAEPAGCPEACAGFAAGNPAHAALPDGRRRFADDAAALAMEAGLSLGQSALSGAEPDVAAATAHWRAALDRAQRIGRGAEAQAQVAEVALGRSDALSRAEDFDAAVMLLDFAQAFTHGEEHEQITGALAAELTARAIHTANQRPDSYEQPIADLRRATGLNPHLLRAQASLAIVRRAHAVKRWQAGFTAEASLILQESVEELTLALGLLPENRELMELLDKASYQLEIFLDPFGH</sequence>
<accession>A0A7K0CGI4</accession>
<keyword evidence="2" id="KW-1185">Reference proteome</keyword>
<name>A0A7K0CGI4_9ACTN</name>
<dbReference type="SUPFAM" id="SSF48452">
    <property type="entry name" value="TPR-like"/>
    <property type="match status" value="2"/>
</dbReference>
<reference evidence="1 2" key="1">
    <citation type="submission" date="2019-10" db="EMBL/GenBank/DDBJ databases">
        <title>Streptomyces smaragdinus sp. nov. and Streptomyces fabii sp. nov., isolated from the gut of fungus growing-termite Macrotermes natalensis.</title>
        <authorList>
            <person name="Schwitalla J."/>
            <person name="Benndorf R."/>
            <person name="Martin K."/>
            <person name="De Beer W."/>
            <person name="Kaster A.-K."/>
            <person name="Vollmers J."/>
            <person name="Poulsen M."/>
            <person name="Beemelmanns C."/>
        </authorList>
    </citation>
    <scope>NUCLEOTIDE SEQUENCE [LARGE SCALE GENOMIC DNA]</scope>
    <source>
        <strain evidence="1 2">RB5</strain>
    </source>
</reference>
<dbReference type="RefSeq" id="WP_153452198.1">
    <property type="nucleotide sequence ID" value="NZ_WEGJ01000007.1"/>
</dbReference>
<evidence type="ECO:0000313" key="2">
    <source>
        <dbReference type="Proteomes" id="UP000466345"/>
    </source>
</evidence>
<dbReference type="SMART" id="SM00028">
    <property type="entry name" value="TPR"/>
    <property type="match status" value="2"/>
</dbReference>